<dbReference type="KEGG" id="pfla:Pflav_044200"/>
<gene>
    <name evidence="2" type="ORF">Pflav_044200</name>
</gene>
<dbReference type="RefSeq" id="WP_173037645.1">
    <property type="nucleotide sequence ID" value="NZ_AP022870.1"/>
</dbReference>
<evidence type="ECO:0000256" key="1">
    <source>
        <dbReference type="SAM" id="Phobius"/>
    </source>
</evidence>
<dbReference type="SUPFAM" id="SSF50969">
    <property type="entry name" value="YVTN repeat-like/Quinoprotein amine dehydrogenase"/>
    <property type="match status" value="1"/>
</dbReference>
<dbReference type="Proteomes" id="UP000502508">
    <property type="component" value="Chromosome"/>
</dbReference>
<keyword evidence="1" id="KW-0472">Membrane</keyword>
<dbReference type="AlphaFoldDB" id="A0A6F8XW15"/>
<accession>A0A6F8XW15</accession>
<dbReference type="EMBL" id="AP022870">
    <property type="protein sequence ID" value="BCB78010.1"/>
    <property type="molecule type" value="Genomic_DNA"/>
</dbReference>
<keyword evidence="3" id="KW-1185">Reference proteome</keyword>
<evidence type="ECO:0000313" key="3">
    <source>
        <dbReference type="Proteomes" id="UP000502508"/>
    </source>
</evidence>
<dbReference type="InterPro" id="IPR011042">
    <property type="entry name" value="6-blade_b-propeller_TolB-like"/>
</dbReference>
<proteinExistence type="predicted"/>
<protein>
    <recommendedName>
        <fullName evidence="4">Lipoprotein LpqB beta-propeller domain-containing protein</fullName>
    </recommendedName>
</protein>
<evidence type="ECO:0000313" key="2">
    <source>
        <dbReference type="EMBL" id="BCB78010.1"/>
    </source>
</evidence>
<reference evidence="2 3" key="1">
    <citation type="submission" date="2020-03" db="EMBL/GenBank/DDBJ databases">
        <title>Whole genome shotgun sequence of Phytohabitans flavus NBRC 107702.</title>
        <authorList>
            <person name="Komaki H."/>
            <person name="Tamura T."/>
        </authorList>
    </citation>
    <scope>NUCLEOTIDE SEQUENCE [LARGE SCALE GENOMIC DNA]</scope>
    <source>
        <strain evidence="2 3">NBRC 107702</strain>
    </source>
</reference>
<organism evidence="2 3">
    <name type="scientific">Phytohabitans flavus</name>
    <dbReference type="NCBI Taxonomy" id="1076124"/>
    <lineage>
        <taxon>Bacteria</taxon>
        <taxon>Bacillati</taxon>
        <taxon>Actinomycetota</taxon>
        <taxon>Actinomycetes</taxon>
        <taxon>Micromonosporales</taxon>
        <taxon>Micromonosporaceae</taxon>
    </lineage>
</organism>
<evidence type="ECO:0008006" key="4">
    <source>
        <dbReference type="Google" id="ProtNLM"/>
    </source>
</evidence>
<dbReference type="Gene3D" id="2.120.10.30">
    <property type="entry name" value="TolB, C-terminal domain"/>
    <property type="match status" value="1"/>
</dbReference>
<sequence length="382" mass="40477">MSSRTDTILREAFEDLAGSAPVPGGLARAALGRARRQRLRQAGLVGGAAVACATAIGAGVVVGPADPTPPPQAIAAGTRTIVAFGQQYGPAPSATPEPWCPGTPPKDCGVYRMKGAYFSLLLNPATGEYERLPYRRVLPSPDGERALVWQEGPDTRVGVWERRTGDVRWFDGDYRDAAEWSPDGDRILLMPVPPSEELPVIVLADPDTMATTTVRLARPAIGECISMEVIWMPGGEGVAETSYCQQAGPFQVRGIRTYDLTGRLTGTIPAAGRLVAYSPDGALILLASSPGYRAIVVDAATGAERSRLPTLIGVSSPPFEGGVVGWFDAQHLAVYSVTGYRADDGEKEQASLRVVDLSGATIATHDVPYHLEGTRIIGTVTR</sequence>
<keyword evidence="1" id="KW-1133">Transmembrane helix</keyword>
<reference evidence="2 3" key="2">
    <citation type="submission" date="2020-03" db="EMBL/GenBank/DDBJ databases">
        <authorList>
            <person name="Ichikawa N."/>
            <person name="Kimura A."/>
            <person name="Kitahashi Y."/>
            <person name="Uohara A."/>
        </authorList>
    </citation>
    <scope>NUCLEOTIDE SEQUENCE [LARGE SCALE GENOMIC DNA]</scope>
    <source>
        <strain evidence="2 3">NBRC 107702</strain>
    </source>
</reference>
<name>A0A6F8XW15_9ACTN</name>
<feature type="transmembrane region" description="Helical" evidence="1">
    <location>
        <begin position="42"/>
        <end position="62"/>
    </location>
</feature>
<keyword evidence="1" id="KW-0812">Transmembrane</keyword>
<dbReference type="InterPro" id="IPR011044">
    <property type="entry name" value="Quino_amine_DH_bsu"/>
</dbReference>